<dbReference type="InParanoid" id="D1YXM5"/>
<dbReference type="InterPro" id="IPR001497">
    <property type="entry name" value="MethylDNA_cys_MeTrfase_AS"/>
</dbReference>
<dbReference type="eggNOG" id="arCOG02724">
    <property type="taxonomic scope" value="Archaea"/>
</dbReference>
<dbReference type="PANTHER" id="PTHR10815">
    <property type="entry name" value="METHYLATED-DNA--PROTEIN-CYSTEINE METHYLTRANSFERASE"/>
    <property type="match status" value="1"/>
</dbReference>
<dbReference type="PROSITE" id="PS00374">
    <property type="entry name" value="MGMT"/>
    <property type="match status" value="1"/>
</dbReference>
<reference evidence="11" key="3">
    <citation type="journal article" date="2011" name="PLoS ONE">
        <title>Genome sequence of a mesophilic hydrogenotrophic methanogen Methanocella paludicola, the first cultivated representative of the order Methanocellales.</title>
        <authorList>
            <person name="Sakai S."/>
            <person name="Takaki Y."/>
            <person name="Shimamura S."/>
            <person name="Sekine M."/>
            <person name="Tajima T."/>
            <person name="Kosugi H."/>
            <person name="Ichikawa N."/>
            <person name="Tasumi E."/>
            <person name="Hiraki A.T."/>
            <person name="Shimizu A."/>
            <person name="Kato Y."/>
            <person name="Nishiko R."/>
            <person name="Mori K."/>
            <person name="Fujita N."/>
            <person name="Imachi H."/>
            <person name="Takai K."/>
        </authorList>
    </citation>
    <scope>NUCLEOTIDE SEQUENCE [LARGE SCALE GENOMIC DNA]</scope>
    <source>
        <strain evidence="11">DSM 17711 / JCM 13418 / NBRC 101707 / SANAE</strain>
    </source>
</reference>
<keyword evidence="6" id="KW-0227">DNA damage</keyword>
<feature type="domain" description="Methylated-DNA-[protein]-cysteine S-methyltransferase DNA binding" evidence="9">
    <location>
        <begin position="84"/>
        <end position="163"/>
    </location>
</feature>
<dbReference type="InterPro" id="IPR036388">
    <property type="entry name" value="WH-like_DNA-bd_sf"/>
</dbReference>
<sequence>MIEDICNHAIILIIIMLDYLYSDYLGLYVTVEYDKNVIKSLSMTSNKPAKKPVGSKVIRSIETYFKNGQGDFSGYKFDLEGMTPFQRSVLEAISRIPAGETMTYGEVAAAAGKPGAARAVGNVMAHNPIPLMLPCHRVVASNGLGGFTGGLEVKRKLLKLEGAL</sequence>
<dbReference type="EC" id="2.1.1.63" evidence="3"/>
<evidence type="ECO:0000256" key="7">
    <source>
        <dbReference type="ARBA" id="ARBA00023204"/>
    </source>
</evidence>
<accession>D1YXM5</accession>
<dbReference type="GO" id="GO:0003908">
    <property type="term" value="F:methylated-DNA-[protein]-cysteine S-methyltransferase activity"/>
    <property type="evidence" value="ECO:0007669"/>
    <property type="project" value="UniProtKB-EC"/>
</dbReference>
<keyword evidence="7" id="KW-0234">DNA repair</keyword>
<reference evidence="10 11" key="2">
    <citation type="journal article" date="2008" name="Int. J. Syst. Evol. Microbiol.">
        <title>Methanocella paludicola gen. nov., sp. nov., a methane-producing archaeon, the first isolate of the lineage 'Rice Cluster I', and proposal of the new archaeal order Methanocellales ord. nov.</title>
        <authorList>
            <person name="Sakai S."/>
            <person name="Imachi H."/>
            <person name="Hanada S."/>
            <person name="Ohashi A."/>
            <person name="Harada H."/>
            <person name="Kamagata Y."/>
        </authorList>
    </citation>
    <scope>NUCLEOTIDE SEQUENCE [LARGE SCALE GENOMIC DNA]</scope>
    <source>
        <strain evidence="11">DSM 17711 / JCM 13418 / NBRC 101707 / SANAE</strain>
    </source>
</reference>
<evidence type="ECO:0000259" key="9">
    <source>
        <dbReference type="Pfam" id="PF01035"/>
    </source>
</evidence>
<dbReference type="CDD" id="cd06445">
    <property type="entry name" value="ATase"/>
    <property type="match status" value="1"/>
</dbReference>
<evidence type="ECO:0000256" key="3">
    <source>
        <dbReference type="ARBA" id="ARBA00011918"/>
    </source>
</evidence>
<comment type="similarity">
    <text evidence="2">Belongs to the MGMT family.</text>
</comment>
<dbReference type="GO" id="GO:0006281">
    <property type="term" value="P:DNA repair"/>
    <property type="evidence" value="ECO:0007669"/>
    <property type="project" value="UniProtKB-KW"/>
</dbReference>
<keyword evidence="11" id="KW-1185">Reference proteome</keyword>
<comment type="catalytic activity">
    <reaction evidence="1">
        <text>a 4-O-methyl-thymidine in DNA + L-cysteinyl-[protein] = a thymidine in DNA + S-methyl-L-cysteinyl-[protein]</text>
        <dbReference type="Rhea" id="RHEA:53428"/>
        <dbReference type="Rhea" id="RHEA-COMP:10131"/>
        <dbReference type="Rhea" id="RHEA-COMP:10132"/>
        <dbReference type="Rhea" id="RHEA-COMP:13555"/>
        <dbReference type="Rhea" id="RHEA-COMP:13556"/>
        <dbReference type="ChEBI" id="CHEBI:29950"/>
        <dbReference type="ChEBI" id="CHEBI:82612"/>
        <dbReference type="ChEBI" id="CHEBI:137386"/>
        <dbReference type="ChEBI" id="CHEBI:137387"/>
        <dbReference type="EC" id="2.1.1.63"/>
    </reaction>
</comment>
<dbReference type="InterPro" id="IPR014048">
    <property type="entry name" value="MethylDNA_cys_MeTrfase_DNA-bd"/>
</dbReference>
<evidence type="ECO:0000256" key="5">
    <source>
        <dbReference type="ARBA" id="ARBA00022679"/>
    </source>
</evidence>
<comment type="catalytic activity">
    <reaction evidence="8">
        <text>a 6-O-methyl-2'-deoxyguanosine in DNA + L-cysteinyl-[protein] = S-methyl-L-cysteinyl-[protein] + a 2'-deoxyguanosine in DNA</text>
        <dbReference type="Rhea" id="RHEA:24000"/>
        <dbReference type="Rhea" id="RHEA-COMP:10131"/>
        <dbReference type="Rhea" id="RHEA-COMP:10132"/>
        <dbReference type="Rhea" id="RHEA-COMP:11367"/>
        <dbReference type="Rhea" id="RHEA-COMP:11368"/>
        <dbReference type="ChEBI" id="CHEBI:29950"/>
        <dbReference type="ChEBI" id="CHEBI:82612"/>
        <dbReference type="ChEBI" id="CHEBI:85445"/>
        <dbReference type="ChEBI" id="CHEBI:85448"/>
        <dbReference type="EC" id="2.1.1.63"/>
    </reaction>
</comment>
<dbReference type="FunFam" id="1.10.10.10:FF:000214">
    <property type="entry name" value="Methylated-DNA--protein-cysteine methyltransferase"/>
    <property type="match status" value="1"/>
</dbReference>
<dbReference type="Proteomes" id="UP000001882">
    <property type="component" value="Chromosome"/>
</dbReference>
<dbReference type="NCBIfam" id="TIGR00589">
    <property type="entry name" value="ogt"/>
    <property type="match status" value="1"/>
</dbReference>
<dbReference type="KEGG" id="mpd:MCP_1125"/>
<evidence type="ECO:0000256" key="2">
    <source>
        <dbReference type="ARBA" id="ARBA00008711"/>
    </source>
</evidence>
<evidence type="ECO:0000313" key="11">
    <source>
        <dbReference type="Proteomes" id="UP000001882"/>
    </source>
</evidence>
<dbReference type="GO" id="GO:0032259">
    <property type="term" value="P:methylation"/>
    <property type="evidence" value="ECO:0007669"/>
    <property type="project" value="UniProtKB-KW"/>
</dbReference>
<dbReference type="STRING" id="304371.MCP_1125"/>
<dbReference type="PANTHER" id="PTHR10815:SF13">
    <property type="entry name" value="METHYLATED-DNA--PROTEIN-CYSTEINE METHYLTRANSFERASE"/>
    <property type="match status" value="1"/>
</dbReference>
<keyword evidence="5" id="KW-0808">Transferase</keyword>
<proteinExistence type="inferred from homology"/>
<evidence type="ECO:0000313" key="10">
    <source>
        <dbReference type="EMBL" id="BAI61197.1"/>
    </source>
</evidence>
<dbReference type="EMBL" id="AP011532">
    <property type="protein sequence ID" value="BAI61197.1"/>
    <property type="molecule type" value="Genomic_DNA"/>
</dbReference>
<organism evidence="10 11">
    <name type="scientific">Methanocella paludicola (strain DSM 17711 / JCM 13418 / NBRC 101707 / SANAE)</name>
    <dbReference type="NCBI Taxonomy" id="304371"/>
    <lineage>
        <taxon>Archaea</taxon>
        <taxon>Methanobacteriati</taxon>
        <taxon>Methanobacteriota</taxon>
        <taxon>Stenosarchaea group</taxon>
        <taxon>Methanomicrobia</taxon>
        <taxon>Methanocellales</taxon>
        <taxon>Methanocellaceae</taxon>
        <taxon>Methanocella</taxon>
    </lineage>
</organism>
<evidence type="ECO:0000256" key="1">
    <source>
        <dbReference type="ARBA" id="ARBA00001286"/>
    </source>
</evidence>
<evidence type="ECO:0000256" key="6">
    <source>
        <dbReference type="ARBA" id="ARBA00022763"/>
    </source>
</evidence>
<dbReference type="InterPro" id="IPR036217">
    <property type="entry name" value="MethylDNA_cys_MeTrfase_DNAb"/>
</dbReference>
<evidence type="ECO:0000256" key="8">
    <source>
        <dbReference type="ARBA" id="ARBA00049348"/>
    </source>
</evidence>
<dbReference type="SUPFAM" id="SSF46767">
    <property type="entry name" value="Methylated DNA-protein cysteine methyltransferase, C-terminal domain"/>
    <property type="match status" value="1"/>
</dbReference>
<dbReference type="AlphaFoldDB" id="D1YXM5"/>
<gene>
    <name evidence="10" type="primary">ogt</name>
    <name evidence="10" type="ordered locus">MCP_1125</name>
</gene>
<dbReference type="Gene3D" id="1.10.10.10">
    <property type="entry name" value="Winged helix-like DNA-binding domain superfamily/Winged helix DNA-binding domain"/>
    <property type="match status" value="1"/>
</dbReference>
<keyword evidence="4 10" id="KW-0489">Methyltransferase</keyword>
<reference evidence="10 11" key="1">
    <citation type="journal article" date="2007" name="Appl. Environ. Microbiol.">
        <title>Isolation of key methanogens for global methane emission from rice paddy fields: a novel isolate affiliated with the clone cluster rice cluster I.</title>
        <authorList>
            <person name="Sakai S."/>
            <person name="Imachi H."/>
            <person name="Sekiguchi Y."/>
            <person name="Ohashi A."/>
            <person name="Harada H."/>
            <person name="Kamagata Y."/>
        </authorList>
    </citation>
    <scope>NUCLEOTIDE SEQUENCE [LARGE SCALE GENOMIC DNA]</scope>
    <source>
        <strain evidence="11">DSM 17711 / JCM 13418 / NBRC 101707 / SANAE</strain>
    </source>
</reference>
<dbReference type="PATRIC" id="fig|304371.9.peg.1160"/>
<dbReference type="Pfam" id="PF01035">
    <property type="entry name" value="DNA_binding_1"/>
    <property type="match status" value="1"/>
</dbReference>
<evidence type="ECO:0000256" key="4">
    <source>
        <dbReference type="ARBA" id="ARBA00022603"/>
    </source>
</evidence>
<name>D1YXM5_METPS</name>
<protein>
    <recommendedName>
        <fullName evidence="3">methylated-DNA--[protein]-cysteine S-methyltransferase</fullName>
        <ecNumber evidence="3">2.1.1.63</ecNumber>
    </recommendedName>
</protein>